<feature type="binding site" evidence="12">
    <location>
        <position position="29"/>
    </location>
    <ligand>
        <name>Zn(2+)</name>
        <dbReference type="ChEBI" id="CHEBI:29105"/>
    </ligand>
</feature>
<organism evidence="14 15">
    <name type="scientific">Candidatus Schekmanbacteria bacterium RIFCSPLOWO2_12_FULL_38_15</name>
    <dbReference type="NCBI Taxonomy" id="1817883"/>
    <lineage>
        <taxon>Bacteria</taxon>
        <taxon>Candidatus Schekmaniibacteriota</taxon>
    </lineage>
</organism>
<feature type="binding site" evidence="12">
    <location>
        <position position="238"/>
    </location>
    <ligand>
        <name>Zn(2+)</name>
        <dbReference type="ChEBI" id="CHEBI:29105"/>
    </ligand>
</feature>
<feature type="binding site" evidence="12">
    <location>
        <position position="234"/>
    </location>
    <ligand>
        <name>Zn(2+)</name>
        <dbReference type="ChEBI" id="CHEBI:29105"/>
    </ligand>
</feature>
<feature type="short sequence motif" description="'KMSKS' region" evidence="12">
    <location>
        <begin position="266"/>
        <end position="270"/>
    </location>
</feature>
<keyword evidence="5 12" id="KW-0436">Ligase</keyword>
<evidence type="ECO:0000313" key="14">
    <source>
        <dbReference type="EMBL" id="OGL54135.1"/>
    </source>
</evidence>
<dbReference type="AlphaFoldDB" id="A0A1F7SK50"/>
<evidence type="ECO:0000259" key="13">
    <source>
        <dbReference type="SMART" id="SM00840"/>
    </source>
</evidence>
<feature type="short sequence motif" description="'HIGH' region" evidence="12">
    <location>
        <begin position="31"/>
        <end position="41"/>
    </location>
</feature>
<keyword evidence="7 12" id="KW-0547">Nucleotide-binding</keyword>
<keyword evidence="4 12" id="KW-0963">Cytoplasm</keyword>
<evidence type="ECO:0000256" key="5">
    <source>
        <dbReference type="ARBA" id="ARBA00022598"/>
    </source>
</evidence>
<comment type="catalytic activity">
    <reaction evidence="12">
        <text>tRNA(Cys) + L-cysteine + ATP = L-cysteinyl-tRNA(Cys) + AMP + diphosphate</text>
        <dbReference type="Rhea" id="RHEA:17773"/>
        <dbReference type="Rhea" id="RHEA-COMP:9661"/>
        <dbReference type="Rhea" id="RHEA-COMP:9679"/>
        <dbReference type="ChEBI" id="CHEBI:30616"/>
        <dbReference type="ChEBI" id="CHEBI:33019"/>
        <dbReference type="ChEBI" id="CHEBI:35235"/>
        <dbReference type="ChEBI" id="CHEBI:78442"/>
        <dbReference type="ChEBI" id="CHEBI:78517"/>
        <dbReference type="ChEBI" id="CHEBI:456215"/>
        <dbReference type="EC" id="6.1.1.16"/>
    </reaction>
</comment>
<dbReference type="SUPFAM" id="SSF52374">
    <property type="entry name" value="Nucleotidylyl transferase"/>
    <property type="match status" value="1"/>
</dbReference>
<dbReference type="GO" id="GO:0005829">
    <property type="term" value="C:cytosol"/>
    <property type="evidence" value="ECO:0007669"/>
    <property type="project" value="TreeGrafter"/>
</dbReference>
<dbReference type="Pfam" id="PF23493">
    <property type="entry name" value="CysS_C"/>
    <property type="match status" value="1"/>
</dbReference>
<evidence type="ECO:0000256" key="4">
    <source>
        <dbReference type="ARBA" id="ARBA00022490"/>
    </source>
</evidence>
<comment type="cofactor">
    <cofactor evidence="12">
        <name>Zn(2+)</name>
        <dbReference type="ChEBI" id="CHEBI:29105"/>
    </cofactor>
    <text evidence="12">Binds 1 zinc ion per subunit.</text>
</comment>
<comment type="caution">
    <text evidence="14">The sequence shown here is derived from an EMBL/GenBank/DDBJ whole genome shotgun (WGS) entry which is preliminary data.</text>
</comment>
<name>A0A1F7SK50_9BACT</name>
<accession>A0A1F7SK50</accession>
<evidence type="ECO:0000256" key="12">
    <source>
        <dbReference type="HAMAP-Rule" id="MF_00041"/>
    </source>
</evidence>
<dbReference type="GO" id="GO:0008270">
    <property type="term" value="F:zinc ion binding"/>
    <property type="evidence" value="ECO:0007669"/>
    <property type="project" value="UniProtKB-UniRule"/>
</dbReference>
<dbReference type="InterPro" id="IPR015803">
    <property type="entry name" value="Cys-tRNA-ligase"/>
</dbReference>
<dbReference type="PANTHER" id="PTHR10890">
    <property type="entry name" value="CYSTEINYL-TRNA SYNTHETASE"/>
    <property type="match status" value="1"/>
</dbReference>
<proteinExistence type="inferred from homology"/>
<dbReference type="GO" id="GO:0006423">
    <property type="term" value="P:cysteinyl-tRNA aminoacylation"/>
    <property type="evidence" value="ECO:0007669"/>
    <property type="project" value="UniProtKB-UniRule"/>
</dbReference>
<dbReference type="Gene3D" id="3.40.50.620">
    <property type="entry name" value="HUPs"/>
    <property type="match status" value="1"/>
</dbReference>
<feature type="domain" description="Cysteinyl-tRNA synthetase class Ia DALR" evidence="13">
    <location>
        <begin position="359"/>
        <end position="427"/>
    </location>
</feature>
<dbReference type="SUPFAM" id="SSF47323">
    <property type="entry name" value="Anticodon-binding domain of a subclass of class I aminoacyl-tRNA synthetases"/>
    <property type="match status" value="1"/>
</dbReference>
<keyword evidence="8 12" id="KW-0862">Zinc</keyword>
<dbReference type="PRINTS" id="PR00983">
    <property type="entry name" value="TRNASYNTHCYS"/>
</dbReference>
<dbReference type="InterPro" id="IPR032678">
    <property type="entry name" value="tRNA-synt_1_cat_dom"/>
</dbReference>
<keyword evidence="10 12" id="KW-0648">Protein biosynthesis</keyword>
<gene>
    <name evidence="12" type="primary">cysS</name>
    <name evidence="14" type="ORF">A3G31_05050</name>
</gene>
<dbReference type="NCBIfam" id="TIGR00435">
    <property type="entry name" value="cysS"/>
    <property type="match status" value="1"/>
</dbReference>
<dbReference type="GO" id="GO:0005524">
    <property type="term" value="F:ATP binding"/>
    <property type="evidence" value="ECO:0007669"/>
    <property type="project" value="UniProtKB-UniRule"/>
</dbReference>
<evidence type="ECO:0000256" key="1">
    <source>
        <dbReference type="ARBA" id="ARBA00004496"/>
    </source>
</evidence>
<dbReference type="CDD" id="cd00672">
    <property type="entry name" value="CysRS_core"/>
    <property type="match status" value="1"/>
</dbReference>
<reference evidence="14 15" key="1">
    <citation type="journal article" date="2016" name="Nat. Commun.">
        <title>Thousands of microbial genomes shed light on interconnected biogeochemical processes in an aquifer system.</title>
        <authorList>
            <person name="Anantharaman K."/>
            <person name="Brown C.T."/>
            <person name="Hug L.A."/>
            <person name="Sharon I."/>
            <person name="Castelle C.J."/>
            <person name="Probst A.J."/>
            <person name="Thomas B.C."/>
            <person name="Singh A."/>
            <person name="Wilkins M.J."/>
            <person name="Karaoz U."/>
            <person name="Brodie E.L."/>
            <person name="Williams K.H."/>
            <person name="Hubbard S.S."/>
            <person name="Banfield J.F."/>
        </authorList>
    </citation>
    <scope>NUCLEOTIDE SEQUENCE [LARGE SCALE GENOMIC DNA]</scope>
</reference>
<dbReference type="InterPro" id="IPR024909">
    <property type="entry name" value="Cys-tRNA/MSH_ligase"/>
</dbReference>
<evidence type="ECO:0000256" key="8">
    <source>
        <dbReference type="ARBA" id="ARBA00022833"/>
    </source>
</evidence>
<comment type="similarity">
    <text evidence="2 12">Belongs to the class-I aminoacyl-tRNA synthetase family.</text>
</comment>
<feature type="binding site" evidence="12">
    <location>
        <position position="209"/>
    </location>
    <ligand>
        <name>Zn(2+)</name>
        <dbReference type="ChEBI" id="CHEBI:29105"/>
    </ligand>
</feature>
<keyword evidence="11 12" id="KW-0030">Aminoacyl-tRNA synthetase</keyword>
<dbReference type="EMBL" id="MGDI01000016">
    <property type="protein sequence ID" value="OGL54135.1"/>
    <property type="molecule type" value="Genomic_DNA"/>
</dbReference>
<dbReference type="Pfam" id="PF01406">
    <property type="entry name" value="tRNA-synt_1e"/>
    <property type="match status" value="1"/>
</dbReference>
<dbReference type="InterPro" id="IPR015273">
    <property type="entry name" value="Cys-tRNA-synt_Ia_DALR"/>
</dbReference>
<evidence type="ECO:0000313" key="15">
    <source>
        <dbReference type="Proteomes" id="UP000178082"/>
    </source>
</evidence>
<dbReference type="GO" id="GO:0004817">
    <property type="term" value="F:cysteine-tRNA ligase activity"/>
    <property type="evidence" value="ECO:0007669"/>
    <property type="project" value="UniProtKB-UniRule"/>
</dbReference>
<evidence type="ECO:0000256" key="3">
    <source>
        <dbReference type="ARBA" id="ARBA00011245"/>
    </source>
</evidence>
<comment type="subcellular location">
    <subcellularLocation>
        <location evidence="1 12">Cytoplasm</location>
    </subcellularLocation>
</comment>
<dbReference type="CDD" id="cd07963">
    <property type="entry name" value="Anticodon_Ia_Cys"/>
    <property type="match status" value="1"/>
</dbReference>
<dbReference type="STRING" id="1817883.A3G31_05050"/>
<dbReference type="InterPro" id="IPR014729">
    <property type="entry name" value="Rossmann-like_a/b/a_fold"/>
</dbReference>
<evidence type="ECO:0000256" key="9">
    <source>
        <dbReference type="ARBA" id="ARBA00022840"/>
    </source>
</evidence>
<dbReference type="PANTHER" id="PTHR10890:SF3">
    <property type="entry name" value="CYSTEINE--TRNA LIGASE, CYTOPLASMIC"/>
    <property type="match status" value="1"/>
</dbReference>
<comment type="subunit">
    <text evidence="3 12">Monomer.</text>
</comment>
<sequence length="489" mass="56445">MSLKIYNSMTGEKEVFVPLSEKKVKMYACGVTVYDLCHIGHARSATVFDIIRRYLEYRGFEVTFVKNFTDIDDKIINRAREEKKTCEEVASLYIREYYEDMHALGVKDATVEPKATQYVQEIIEMTSGLIENGFAYEIGGDVYFSVRKFNGYGKLSKKNIEELESGARVEVDERKKDPLDFALWKASKPDEPFWISPWGKGRPGWHIECSVMSMKLLGESLDIHGGGKDLIFPHHENEIAQSEAFSGKFFARYWVHNGFVNINNEKMSKSLGNFFTIKDIFKIYPPEAVRLFLLSTHYRSPIDFSEENLKSAISGIERVYTTLLRIEEIKRSRSGQRSAVSGQRSTNNFIDKVKNFKASFEEAMDDDFNSAKALGKIFELVKEINILTGDKREFSKDEMNFLIEAEKAITKSGEVLGLFQENPEEWFKKAKPDAEGGINEEDIKKLIEERNEARKKKDWQMADKIRKTLLEKNISLEDTPSETKWRRIK</sequence>
<dbReference type="FunFam" id="3.40.50.620:FF:000009">
    <property type="entry name" value="Cysteine--tRNA ligase"/>
    <property type="match status" value="1"/>
</dbReference>
<dbReference type="InterPro" id="IPR009080">
    <property type="entry name" value="tRNAsynth_Ia_anticodon-bd"/>
</dbReference>
<dbReference type="Proteomes" id="UP000178082">
    <property type="component" value="Unassembled WGS sequence"/>
</dbReference>
<dbReference type="EC" id="6.1.1.16" evidence="12"/>
<evidence type="ECO:0000256" key="11">
    <source>
        <dbReference type="ARBA" id="ARBA00023146"/>
    </source>
</evidence>
<evidence type="ECO:0000256" key="2">
    <source>
        <dbReference type="ARBA" id="ARBA00005594"/>
    </source>
</evidence>
<keyword evidence="6 12" id="KW-0479">Metal-binding</keyword>
<evidence type="ECO:0000256" key="6">
    <source>
        <dbReference type="ARBA" id="ARBA00022723"/>
    </source>
</evidence>
<evidence type="ECO:0000256" key="7">
    <source>
        <dbReference type="ARBA" id="ARBA00022741"/>
    </source>
</evidence>
<dbReference type="HAMAP" id="MF_00041">
    <property type="entry name" value="Cys_tRNA_synth"/>
    <property type="match status" value="1"/>
</dbReference>
<protein>
    <recommendedName>
        <fullName evidence="12">Cysteine--tRNA ligase</fullName>
        <ecNumber evidence="12">6.1.1.16</ecNumber>
    </recommendedName>
    <alternativeName>
        <fullName evidence="12">Cysteinyl-tRNA synthetase</fullName>
        <shortName evidence="12">CysRS</shortName>
    </alternativeName>
</protein>
<keyword evidence="9 12" id="KW-0067">ATP-binding</keyword>
<evidence type="ECO:0000256" key="10">
    <source>
        <dbReference type="ARBA" id="ARBA00022917"/>
    </source>
</evidence>
<feature type="binding site" evidence="12">
    <location>
        <position position="269"/>
    </location>
    <ligand>
        <name>ATP</name>
        <dbReference type="ChEBI" id="CHEBI:30616"/>
    </ligand>
</feature>
<dbReference type="Gene3D" id="1.20.120.1910">
    <property type="entry name" value="Cysteine-tRNA ligase, C-terminal anti-codon recognition domain"/>
    <property type="match status" value="1"/>
</dbReference>
<dbReference type="SMART" id="SM00840">
    <property type="entry name" value="DALR_2"/>
    <property type="match status" value="1"/>
</dbReference>
<dbReference type="InterPro" id="IPR056411">
    <property type="entry name" value="CysS_C"/>
</dbReference>
<dbReference type="Pfam" id="PF09190">
    <property type="entry name" value="DALR_2"/>
    <property type="match status" value="1"/>
</dbReference>